<name>A0A1G9YCV9_9PSED</name>
<protein>
    <recommendedName>
        <fullName evidence="1">DUF4340 domain-containing protein</fullName>
    </recommendedName>
</protein>
<dbReference type="Pfam" id="PF14238">
    <property type="entry name" value="DUF4340"/>
    <property type="match status" value="1"/>
</dbReference>
<organism evidence="2 3">
    <name type="scientific">Pseudomonas jinjuensis</name>
    <dbReference type="NCBI Taxonomy" id="198616"/>
    <lineage>
        <taxon>Bacteria</taxon>
        <taxon>Pseudomonadati</taxon>
        <taxon>Pseudomonadota</taxon>
        <taxon>Gammaproteobacteria</taxon>
        <taxon>Pseudomonadales</taxon>
        <taxon>Pseudomonadaceae</taxon>
        <taxon>Pseudomonas</taxon>
    </lineage>
</organism>
<dbReference type="OrthoDB" id="7008377at2"/>
<feature type="domain" description="DUF4340" evidence="1">
    <location>
        <begin position="68"/>
        <end position="238"/>
    </location>
</feature>
<reference evidence="3" key="1">
    <citation type="submission" date="2016-10" db="EMBL/GenBank/DDBJ databases">
        <authorList>
            <person name="Varghese N."/>
            <person name="Submissions S."/>
        </authorList>
    </citation>
    <scope>NUCLEOTIDE SEQUENCE [LARGE SCALE GENOMIC DNA]</scope>
    <source>
        <strain evidence="3">JCM 21621</strain>
    </source>
</reference>
<dbReference type="EMBL" id="FNIJ01000001">
    <property type="protein sequence ID" value="SDN06978.1"/>
    <property type="molecule type" value="Genomic_DNA"/>
</dbReference>
<accession>A0A1G9YCV9</accession>
<gene>
    <name evidence="2" type="ORF">SAMN05216193_1014</name>
</gene>
<evidence type="ECO:0000313" key="2">
    <source>
        <dbReference type="EMBL" id="SDN06978.1"/>
    </source>
</evidence>
<evidence type="ECO:0000313" key="3">
    <source>
        <dbReference type="Proteomes" id="UP000242957"/>
    </source>
</evidence>
<dbReference type="Proteomes" id="UP000242957">
    <property type="component" value="Unassembled WGS sequence"/>
</dbReference>
<dbReference type="AlphaFoldDB" id="A0A1G9YCV9"/>
<dbReference type="STRING" id="198616.SAMN05216193_1014"/>
<proteinExistence type="predicted"/>
<evidence type="ECO:0000259" key="1">
    <source>
        <dbReference type="Pfam" id="PF14238"/>
    </source>
</evidence>
<dbReference type="InterPro" id="IPR025641">
    <property type="entry name" value="DUF4340"/>
</dbReference>
<dbReference type="RefSeq" id="WP_084313026.1">
    <property type="nucleotide sequence ID" value="NZ_FNIJ01000001.1"/>
</dbReference>
<keyword evidence="3" id="KW-1185">Reference proteome</keyword>
<sequence>MQRKSLFLLFLSLLVLGGIYVWLQRAPDVAPQKETRYLPGLDAQQVTSVQIARPSQPVIRVARKDGAWVMPAKADYPAAGRLIGDLLHELAEARKVEAKTRDPANHAQLDLAEKGDGVAVRLTLERSNGGPIDILVGKSAQHGGQLVRQPGDDQVWLLDKTLVLPPNELDWLDRRVTSIPFEQIGEVSVSYPKGETLTVFRDNAEEPNLQVRQLPKGAKLAYEAAANGMATPFGQLTFTDAAPLDQVQFKGDPRLTLSLKTLDGAELKGRVQEQGGQPWLIIEHLEQFPEGQIQARQDWAYRIEPYQADAIARHLADMLDRGNVQREGQPEP</sequence>